<dbReference type="PRINTS" id="PR00160">
    <property type="entry name" value="GLUTAREDOXIN"/>
</dbReference>
<dbReference type="Gene3D" id="3.40.30.10">
    <property type="entry name" value="Glutaredoxin"/>
    <property type="match status" value="1"/>
</dbReference>
<accession>A0A1V2GWP0</accession>
<dbReference type="Pfam" id="PF00462">
    <property type="entry name" value="Glutaredoxin"/>
    <property type="match status" value="1"/>
</dbReference>
<evidence type="ECO:0000256" key="3">
    <source>
        <dbReference type="ARBA" id="ARBA00022448"/>
    </source>
</evidence>
<dbReference type="RefSeq" id="WP_076960259.1">
    <property type="nucleotide sequence ID" value="NZ_MLCO01000350.1"/>
</dbReference>
<organism evidence="9 10">
    <name type="scientific">Teichococcus deserti</name>
    <dbReference type="NCBI Taxonomy" id="1817963"/>
    <lineage>
        <taxon>Bacteria</taxon>
        <taxon>Pseudomonadati</taxon>
        <taxon>Pseudomonadota</taxon>
        <taxon>Alphaproteobacteria</taxon>
        <taxon>Acetobacterales</taxon>
        <taxon>Roseomonadaceae</taxon>
        <taxon>Roseomonas</taxon>
    </lineage>
</organism>
<comment type="similarity">
    <text evidence="2 7">Belongs to the glutaredoxin family.</text>
</comment>
<dbReference type="OrthoDB" id="9814618at2"/>
<dbReference type="SUPFAM" id="SSF52833">
    <property type="entry name" value="Thioredoxin-like"/>
    <property type="match status" value="1"/>
</dbReference>
<keyword evidence="6 7" id="KW-0676">Redox-active center</keyword>
<evidence type="ECO:0000256" key="2">
    <source>
        <dbReference type="ARBA" id="ARBA00007787"/>
    </source>
</evidence>
<keyword evidence="4 7" id="KW-0249">Electron transport</keyword>
<dbReference type="AlphaFoldDB" id="A0A1V2GWP0"/>
<dbReference type="GO" id="GO:0034599">
    <property type="term" value="P:cellular response to oxidative stress"/>
    <property type="evidence" value="ECO:0007669"/>
    <property type="project" value="TreeGrafter"/>
</dbReference>
<keyword evidence="10" id="KW-1185">Reference proteome</keyword>
<protein>
    <recommendedName>
        <fullName evidence="7">Glutaredoxin</fullName>
    </recommendedName>
</protein>
<dbReference type="InterPro" id="IPR011767">
    <property type="entry name" value="GLR_AS"/>
</dbReference>
<evidence type="ECO:0000256" key="1">
    <source>
        <dbReference type="ARBA" id="ARBA00002549"/>
    </source>
</evidence>
<dbReference type="SMR" id="A0A1V2GWP0"/>
<keyword evidence="3 7" id="KW-0813">Transport</keyword>
<dbReference type="NCBIfam" id="TIGR02181">
    <property type="entry name" value="GRX_bact"/>
    <property type="match status" value="1"/>
</dbReference>
<evidence type="ECO:0000313" key="9">
    <source>
        <dbReference type="EMBL" id="ONG45444.1"/>
    </source>
</evidence>
<dbReference type="GO" id="GO:0045454">
    <property type="term" value="P:cell redox homeostasis"/>
    <property type="evidence" value="ECO:0007669"/>
    <property type="project" value="InterPro"/>
</dbReference>
<dbReference type="PANTHER" id="PTHR45694:SF18">
    <property type="entry name" value="GLUTAREDOXIN-1-RELATED"/>
    <property type="match status" value="1"/>
</dbReference>
<dbReference type="PROSITE" id="PS00195">
    <property type="entry name" value="GLUTAREDOXIN_1"/>
    <property type="match status" value="1"/>
</dbReference>
<evidence type="ECO:0000259" key="8">
    <source>
        <dbReference type="Pfam" id="PF00462"/>
    </source>
</evidence>
<dbReference type="EMBL" id="MLCO01000350">
    <property type="protein sequence ID" value="ONG45444.1"/>
    <property type="molecule type" value="Genomic_DNA"/>
</dbReference>
<feature type="domain" description="Glutaredoxin" evidence="8">
    <location>
        <begin position="4"/>
        <end position="64"/>
    </location>
</feature>
<comment type="function">
    <text evidence="1 7">Has a glutathione-disulfide oxidoreductase activity in the presence of NADPH and glutathione reductase. Reduces low molecular weight disulfides and proteins.</text>
</comment>
<dbReference type="InterPro" id="IPR036249">
    <property type="entry name" value="Thioredoxin-like_sf"/>
</dbReference>
<evidence type="ECO:0000256" key="5">
    <source>
        <dbReference type="ARBA" id="ARBA00023157"/>
    </source>
</evidence>
<dbReference type="InterPro" id="IPR014025">
    <property type="entry name" value="Glutaredoxin_subgr"/>
</dbReference>
<dbReference type="InterPro" id="IPR011900">
    <property type="entry name" value="GRX_bact"/>
</dbReference>
<proteinExistence type="inferred from homology"/>
<reference evidence="9 10" key="1">
    <citation type="submission" date="2016-10" db="EMBL/GenBank/DDBJ databases">
        <title>Draft Genome sequence of Roseomonas sp. strain M3.</title>
        <authorList>
            <person name="Subhash Y."/>
            <person name="Lee S."/>
        </authorList>
    </citation>
    <scope>NUCLEOTIDE SEQUENCE [LARGE SCALE GENOMIC DNA]</scope>
    <source>
        <strain evidence="9 10">M3</strain>
    </source>
</reference>
<name>A0A1V2GWP0_9PROT</name>
<dbReference type="GO" id="GO:0005737">
    <property type="term" value="C:cytoplasm"/>
    <property type="evidence" value="ECO:0007669"/>
    <property type="project" value="TreeGrafter"/>
</dbReference>
<evidence type="ECO:0000256" key="6">
    <source>
        <dbReference type="ARBA" id="ARBA00023284"/>
    </source>
</evidence>
<evidence type="ECO:0000256" key="7">
    <source>
        <dbReference type="RuleBase" id="RU364065"/>
    </source>
</evidence>
<dbReference type="InterPro" id="IPR002109">
    <property type="entry name" value="Glutaredoxin"/>
</dbReference>
<evidence type="ECO:0000256" key="4">
    <source>
        <dbReference type="ARBA" id="ARBA00022982"/>
    </source>
</evidence>
<evidence type="ECO:0000313" key="10">
    <source>
        <dbReference type="Proteomes" id="UP000188879"/>
    </source>
</evidence>
<keyword evidence="5" id="KW-1015">Disulfide bond</keyword>
<dbReference type="CDD" id="cd03418">
    <property type="entry name" value="GRX_GRXb_1_3_like"/>
    <property type="match status" value="1"/>
</dbReference>
<dbReference type="GO" id="GO:0015038">
    <property type="term" value="F:glutathione disulfide oxidoreductase activity"/>
    <property type="evidence" value="ECO:0007669"/>
    <property type="project" value="UniProtKB-UniRule"/>
</dbReference>
<dbReference type="PANTHER" id="PTHR45694">
    <property type="entry name" value="GLUTAREDOXIN 2"/>
    <property type="match status" value="1"/>
</dbReference>
<sequence length="86" mass="9314">MPQVEIYTTAFCPYCSRAKLLLGRKEVSFTEYDAPNGSAERDDAIRRSGGRTTVPQIFIDGQSIGGCDDLMALDRAGKLDALLKAG</sequence>
<dbReference type="PROSITE" id="PS51354">
    <property type="entry name" value="GLUTAREDOXIN_2"/>
    <property type="match status" value="1"/>
</dbReference>
<gene>
    <name evidence="9" type="ORF">BKE38_26450</name>
</gene>
<keyword evidence="7" id="KW-0963">Cytoplasm</keyword>
<dbReference type="Proteomes" id="UP000188879">
    <property type="component" value="Unassembled WGS sequence"/>
</dbReference>
<comment type="caution">
    <text evidence="9">The sequence shown here is derived from an EMBL/GenBank/DDBJ whole genome shotgun (WGS) entry which is preliminary data.</text>
</comment>